<feature type="compositionally biased region" description="Low complexity" evidence="1">
    <location>
        <begin position="196"/>
        <end position="213"/>
    </location>
</feature>
<gene>
    <name evidence="2" type="ORF">ONE63_008486</name>
</gene>
<sequence>MGEGTQARGGGTKAGARAAARPRLADPAGSASAVLRACCRPPQVRAPAPALLAGPHHRRPRLPRGRGAAPVRRQRVGARRQQQPRLLDGLHRLGLVHRPQPHRQAAQPADRGAGLGRGPRPRRAGGGRRRQRHPPPQLGEEGPHGVRPASVLLHRQHGGGRVGGGGHGGPGVGGGRAARALAAAAALGPHRGHGGLRLARGGAPPQGGARTAR</sequence>
<dbReference type="Proteomes" id="UP001075354">
    <property type="component" value="Chromosome 6"/>
</dbReference>
<feature type="region of interest" description="Disordered" evidence="1">
    <location>
        <begin position="46"/>
        <end position="86"/>
    </location>
</feature>
<feature type="compositionally biased region" description="Low complexity" evidence="1">
    <location>
        <begin position="14"/>
        <end position="29"/>
    </location>
</feature>
<feature type="region of interest" description="Disordered" evidence="1">
    <location>
        <begin position="1"/>
        <end position="31"/>
    </location>
</feature>
<dbReference type="EMBL" id="JAPTSV010000006">
    <property type="protein sequence ID" value="KAJ1526938.1"/>
    <property type="molecule type" value="Genomic_DNA"/>
</dbReference>
<protein>
    <submittedName>
        <fullName evidence="2">Uncharacterized protein</fullName>
    </submittedName>
</protein>
<feature type="compositionally biased region" description="Basic residues" evidence="1">
    <location>
        <begin position="55"/>
        <end position="64"/>
    </location>
</feature>
<feature type="compositionally biased region" description="Gly residues" evidence="1">
    <location>
        <begin position="1"/>
        <end position="13"/>
    </location>
</feature>
<accession>A0AAV7XPN6</accession>
<evidence type="ECO:0000313" key="3">
    <source>
        <dbReference type="Proteomes" id="UP001075354"/>
    </source>
</evidence>
<dbReference type="AlphaFoldDB" id="A0AAV7XPN6"/>
<feature type="compositionally biased region" description="Gly residues" evidence="1">
    <location>
        <begin position="159"/>
        <end position="175"/>
    </location>
</feature>
<organism evidence="2 3">
    <name type="scientific">Megalurothrips usitatus</name>
    <name type="common">bean blossom thrips</name>
    <dbReference type="NCBI Taxonomy" id="439358"/>
    <lineage>
        <taxon>Eukaryota</taxon>
        <taxon>Metazoa</taxon>
        <taxon>Ecdysozoa</taxon>
        <taxon>Arthropoda</taxon>
        <taxon>Hexapoda</taxon>
        <taxon>Insecta</taxon>
        <taxon>Pterygota</taxon>
        <taxon>Neoptera</taxon>
        <taxon>Paraneoptera</taxon>
        <taxon>Thysanoptera</taxon>
        <taxon>Terebrantia</taxon>
        <taxon>Thripoidea</taxon>
        <taxon>Thripidae</taxon>
        <taxon>Megalurothrips</taxon>
    </lineage>
</organism>
<evidence type="ECO:0000313" key="2">
    <source>
        <dbReference type="EMBL" id="KAJ1526938.1"/>
    </source>
</evidence>
<keyword evidence="3" id="KW-1185">Reference proteome</keyword>
<proteinExistence type="predicted"/>
<feature type="region of interest" description="Disordered" evidence="1">
    <location>
        <begin position="98"/>
        <end position="175"/>
    </location>
</feature>
<reference evidence="2" key="1">
    <citation type="submission" date="2022-12" db="EMBL/GenBank/DDBJ databases">
        <title>Chromosome-level genome assembly of the bean flower thrips Megalurothrips usitatus.</title>
        <authorList>
            <person name="Ma L."/>
            <person name="Liu Q."/>
            <person name="Li H."/>
            <person name="Cai W."/>
        </authorList>
    </citation>
    <scope>NUCLEOTIDE SEQUENCE</scope>
    <source>
        <strain evidence="2">Cailab_2022a</strain>
    </source>
</reference>
<feature type="region of interest" description="Disordered" evidence="1">
    <location>
        <begin position="190"/>
        <end position="213"/>
    </location>
</feature>
<comment type="caution">
    <text evidence="2">The sequence shown here is derived from an EMBL/GenBank/DDBJ whole genome shotgun (WGS) entry which is preliminary data.</text>
</comment>
<name>A0AAV7XPN6_9NEOP</name>
<evidence type="ECO:0000256" key="1">
    <source>
        <dbReference type="SAM" id="MobiDB-lite"/>
    </source>
</evidence>
<feature type="compositionally biased region" description="Basic residues" evidence="1">
    <location>
        <begin position="119"/>
        <end position="133"/>
    </location>
</feature>